<dbReference type="InterPro" id="IPR011701">
    <property type="entry name" value="MFS"/>
</dbReference>
<dbReference type="GO" id="GO:0016020">
    <property type="term" value="C:membrane"/>
    <property type="evidence" value="ECO:0007669"/>
    <property type="project" value="UniProtKB-SubCell"/>
</dbReference>
<dbReference type="GO" id="GO:0022857">
    <property type="term" value="F:transmembrane transporter activity"/>
    <property type="evidence" value="ECO:0007669"/>
    <property type="project" value="InterPro"/>
</dbReference>
<feature type="transmembrane region" description="Helical" evidence="6">
    <location>
        <begin position="1578"/>
        <end position="1599"/>
    </location>
</feature>
<evidence type="ECO:0000259" key="7">
    <source>
        <dbReference type="PROSITE" id="PS50850"/>
    </source>
</evidence>
<feature type="transmembrane region" description="Helical" evidence="6">
    <location>
        <begin position="1839"/>
        <end position="1860"/>
    </location>
</feature>
<dbReference type="EMBL" id="LSRX01001441">
    <property type="protein sequence ID" value="OLP79862.1"/>
    <property type="molecule type" value="Genomic_DNA"/>
</dbReference>
<dbReference type="InterPro" id="IPR036259">
    <property type="entry name" value="MFS_trans_sf"/>
</dbReference>
<dbReference type="Proteomes" id="UP000186817">
    <property type="component" value="Unassembled WGS sequence"/>
</dbReference>
<feature type="transmembrane region" description="Helical" evidence="6">
    <location>
        <begin position="1527"/>
        <end position="1545"/>
    </location>
</feature>
<accession>A0A1Q9CAA3</accession>
<dbReference type="OrthoDB" id="2250022at2759"/>
<dbReference type="PANTHER" id="PTHR48207:SF3">
    <property type="entry name" value="SUCCINATE--HYDROXYMETHYLGLUTARATE COA-TRANSFERASE"/>
    <property type="match status" value="1"/>
</dbReference>
<feature type="transmembrane region" description="Helical" evidence="6">
    <location>
        <begin position="1654"/>
        <end position="1673"/>
    </location>
</feature>
<keyword evidence="4" id="KW-0175">Coiled coil</keyword>
<dbReference type="InterPro" id="IPR002562">
    <property type="entry name" value="3'-5'_exonuclease_dom"/>
</dbReference>
<dbReference type="PROSITE" id="PS50850">
    <property type="entry name" value="MFS"/>
    <property type="match status" value="1"/>
</dbReference>
<dbReference type="GO" id="GO:0006139">
    <property type="term" value="P:nucleobase-containing compound metabolic process"/>
    <property type="evidence" value="ECO:0007669"/>
    <property type="project" value="InterPro"/>
</dbReference>
<feature type="region of interest" description="Disordered" evidence="5">
    <location>
        <begin position="1911"/>
        <end position="1970"/>
    </location>
</feature>
<evidence type="ECO:0000313" key="9">
    <source>
        <dbReference type="Proteomes" id="UP000186817"/>
    </source>
</evidence>
<dbReference type="InterPro" id="IPR020846">
    <property type="entry name" value="MFS_dom"/>
</dbReference>
<keyword evidence="6" id="KW-0472">Membrane</keyword>
<dbReference type="Gene3D" id="3.30.420.10">
    <property type="entry name" value="Ribonuclease H-like superfamily/Ribonuclease H"/>
    <property type="match status" value="1"/>
</dbReference>
<dbReference type="InterPro" id="IPR036397">
    <property type="entry name" value="RNaseH_sf"/>
</dbReference>
<comment type="similarity">
    <text evidence="2">Belongs to the CoA-transferase III family.</text>
</comment>
<dbReference type="GO" id="GO:0008410">
    <property type="term" value="F:CoA-transferase activity"/>
    <property type="evidence" value="ECO:0007669"/>
    <property type="project" value="TreeGrafter"/>
</dbReference>
<dbReference type="InterPro" id="IPR050483">
    <property type="entry name" value="CoA-transferase_III_domain"/>
</dbReference>
<dbReference type="InterPro" id="IPR012337">
    <property type="entry name" value="RNaseH-like_sf"/>
</dbReference>
<evidence type="ECO:0000256" key="1">
    <source>
        <dbReference type="ARBA" id="ARBA00004141"/>
    </source>
</evidence>
<feature type="region of interest" description="Disordered" evidence="5">
    <location>
        <begin position="518"/>
        <end position="550"/>
    </location>
</feature>
<feature type="transmembrane region" description="Helical" evidence="6">
    <location>
        <begin position="1806"/>
        <end position="1827"/>
    </location>
</feature>
<dbReference type="InterPro" id="IPR023606">
    <property type="entry name" value="CoA-Trfase_III_dom_1_sf"/>
</dbReference>
<dbReference type="SUPFAM" id="SSF89796">
    <property type="entry name" value="CoA-transferase family III (CaiB/BaiF)"/>
    <property type="match status" value="1"/>
</dbReference>
<sequence>MGGENFRVYLVTDVTLVTQPKSLLIGASVAEQLRQHSARDGIHTFTSNLRKALCRKARLEIPGFVEKLRFSKLLPQGEEHAIRRGSRDFLASSRELGERSMGAHQIFSFLAPSLHQGTKPEAMAAMRRGLRFFSSRPGPLAGVRVLDMTRVLAGPSCTQVLGDLGAEVTKVERPQVGDDTRGFAPPFLPGAAQETKAMAAYFAAQNRNKASLTVNYTLPEGQDILRRLLKTSDVLVENFKTGTLEKYGLGARAKFMTAMGGFMSVTGEVEGEPMKVIGILAALRHAGMTGEGQHVAMLANQASNFLSTGKVPDRLGNQHPNIVPYQVMPASDGYFILAVGNDPTFQRFVAVADKADPAAKAPALLDDGRFNSQSARVENRKLVTDTCNAITRKKPVEWWLRELESASIGCSPIKNLQEVFEDPQVKAREMVIDMPIEGHAPAKLVASPLKFSSTPCSYRRPPPGLGEHTESLLADAGFSTEEIAQLREKGRGPGQDLKNFNLLVDSIDDVLEKVDTNLRDAKSGKQEAPGGDEEEPAPTPSAGSHAVRAAKPQVQARPFANLACVGSAGWNPVVFRSGILSIASIATVRSMEDPLPNPYEEDLAGSASMTQRQSGAHAIVSRAILAQTPARSSGLSNTMRVVLACLLATAAAASLLEDLSEQLGAERASAVERRALPLEAVLRPILQALPKSGSGNCLGAAAARYALHRVFVQERGWFVKGLQELDPSRVVANASTVVASPVAILQDQVPEAVKSLFEVPLRQEGLCLRELAVLAALLEDLVHRETMQRVGSAFKAHHVPLVGRVTVERVTAMLEYVMMSYILEVASLDGTNLVADDAKAYLEGRLPMEDVYPSWPKTQKFIRDIQEVVAPSQKGSLSFEDVTHIVEEINEHYGRWHDESDCADMKGVLLNMEGKCPGRVDLSRFYAASLYEDRWQFSESVHYLRDLGALDESQPESSVIVSNYVLGASNCVGTSRFYAQCCVDPCDQLLAQLEKALAAPRASASDLKAALAALPAPDSTVRPPLEDLQKASTDGLVALHGRLFAQWLHHAYPRQCPMPARAGMRLWQELPRDFTLRTGQDYAATHEEMKRYADQKRSKELLVSEMPATASVVPPDVAHSLKAVLDSGVAKTLCLVGFALVAMVVGMGVARRRVRASARGPLLATEAPEAVQPASCEELSALSWPDEFFRPQAACRFNRMEDTPLIMVRTEEELKEMVEEIKGTCIGQEIAVDVEHHDFRSFRGFVCLIQAVSTRKKDFLIDPFDIFEQLHMLNEVFSDPRIVKVLHGDVLWLQRDFSIYLVNMFDTGLATRALRLQGTAGFGLSLVVNSRDRPFSDPQPRTLKLPFDVLDASSRSGFASAWLQGKDMDDWSTDPVAAPVQTELHAIESGSGGLGHHVSAPLESPGKAQGPGDCNGAEVQRLREENAMLRAQVRELQVVLATGVLTEIARLREENEELQLKSAVVAESWIGKGWKGPAALLQAPYDLFLVFSIKAAEITAYYGFSYIFVSYVSDEYGMSDEEAGRLYGAYGFACTGVGLLLGFLIDRLGVRRSMLLGCTCSTLYRAICALASSRQLMWFSTMTFAPVGAAFGVPVLALAVRRYTHRENRAFAFSFFYSMLCLGCLLGSVLINIVRDVLVDGTVVLGVKLSWMRMVLWMCTACTFYTVIASLFVRDIQILSDMPLKDREYCKFKPANFQVRQTVKEIMGQAKFWRLAGITGIFIGVRMTFRHLDATFPKYFIRTYGPQAPFEIILGINPIVEMIGTPLMTGLLLKWNTTLSQKLLWGSFISGISVFALAIWESYLGAVVFVLVLSLGDTIWSPTLYEFSTMAATEGKEGMFLAITMAPMYLAALPVGLISGWALGNFCPQNVNPEERRSQLMWFIIGITGFVSPVALWFFQKKLILPEDENAGEKELERDEGEGEYRQTRRLRDAGDAVGQSPASTLQEGTTLVIGRPLPDEVVPEDMALK</sequence>
<evidence type="ECO:0000256" key="6">
    <source>
        <dbReference type="SAM" id="Phobius"/>
    </source>
</evidence>
<feature type="transmembrane region" description="Helical" evidence="6">
    <location>
        <begin position="1712"/>
        <end position="1732"/>
    </location>
</feature>
<feature type="transmembrane region" description="Helical" evidence="6">
    <location>
        <begin position="1487"/>
        <end position="1507"/>
    </location>
</feature>
<gene>
    <name evidence="8" type="ORF">AK812_SmicGene39810</name>
</gene>
<feature type="compositionally biased region" description="Basic and acidic residues" evidence="5">
    <location>
        <begin position="1911"/>
        <end position="1935"/>
    </location>
</feature>
<dbReference type="Gene3D" id="1.20.1250.20">
    <property type="entry name" value="MFS general substrate transporter like domains"/>
    <property type="match status" value="1"/>
</dbReference>
<feature type="transmembrane region" description="Helical" evidence="6">
    <location>
        <begin position="1880"/>
        <end position="1899"/>
    </location>
</feature>
<feature type="coiled-coil region" evidence="4">
    <location>
        <begin position="1419"/>
        <end position="1468"/>
    </location>
</feature>
<feature type="transmembrane region" description="Helical" evidence="6">
    <location>
        <begin position="1611"/>
        <end position="1634"/>
    </location>
</feature>
<dbReference type="InterPro" id="IPR044855">
    <property type="entry name" value="CoA-Trfase_III_dom3_sf"/>
</dbReference>
<dbReference type="SUPFAM" id="SSF103473">
    <property type="entry name" value="MFS general substrate transporter"/>
    <property type="match status" value="1"/>
</dbReference>
<dbReference type="InterPro" id="IPR003673">
    <property type="entry name" value="CoA-Trfase_fam_III"/>
</dbReference>
<evidence type="ECO:0000256" key="4">
    <source>
        <dbReference type="SAM" id="Coils"/>
    </source>
</evidence>
<evidence type="ECO:0000256" key="3">
    <source>
        <dbReference type="ARBA" id="ARBA00022679"/>
    </source>
</evidence>
<feature type="compositionally biased region" description="Polar residues" evidence="5">
    <location>
        <begin position="1941"/>
        <end position="1950"/>
    </location>
</feature>
<proteinExistence type="inferred from homology"/>
<dbReference type="Gene3D" id="3.40.50.10540">
    <property type="entry name" value="Crotonobetainyl-coa:carnitine coa-transferase, domain 1"/>
    <property type="match status" value="2"/>
</dbReference>
<feature type="transmembrane region" description="Helical" evidence="6">
    <location>
        <begin position="1783"/>
        <end position="1800"/>
    </location>
</feature>
<dbReference type="GO" id="GO:0003676">
    <property type="term" value="F:nucleic acid binding"/>
    <property type="evidence" value="ECO:0007669"/>
    <property type="project" value="InterPro"/>
</dbReference>
<feature type="transmembrane region" description="Helical" evidence="6">
    <location>
        <begin position="1752"/>
        <end position="1771"/>
    </location>
</feature>
<name>A0A1Q9CAA3_SYMMI</name>
<evidence type="ECO:0000256" key="2">
    <source>
        <dbReference type="ARBA" id="ARBA00008383"/>
    </source>
</evidence>
<dbReference type="Gene3D" id="3.30.1540.10">
    <property type="entry name" value="formyl-coa transferase, domain 3"/>
    <property type="match status" value="1"/>
</dbReference>
<dbReference type="PANTHER" id="PTHR48207">
    <property type="entry name" value="SUCCINATE--HYDROXYMETHYLGLUTARATE COA-TRANSFERASE"/>
    <property type="match status" value="1"/>
</dbReference>
<dbReference type="Pfam" id="PF01612">
    <property type="entry name" value="DNA_pol_A_exo1"/>
    <property type="match status" value="1"/>
</dbReference>
<evidence type="ECO:0000313" key="8">
    <source>
        <dbReference type="EMBL" id="OLP79862.1"/>
    </source>
</evidence>
<keyword evidence="9" id="KW-1185">Reference proteome</keyword>
<keyword evidence="6" id="KW-0812">Transmembrane</keyword>
<feature type="domain" description="Major facilitator superfamily (MFS) profile" evidence="7">
    <location>
        <begin position="1483"/>
        <end position="1904"/>
    </location>
</feature>
<protein>
    <recommendedName>
        <fullName evidence="7">Major facilitator superfamily (MFS) profile domain-containing protein</fullName>
    </recommendedName>
</protein>
<dbReference type="SUPFAM" id="SSF53098">
    <property type="entry name" value="Ribonuclease H-like"/>
    <property type="match status" value="1"/>
</dbReference>
<comment type="caution">
    <text evidence="8">The sequence shown here is derived from an EMBL/GenBank/DDBJ whole genome shotgun (WGS) entry which is preliminary data.</text>
</comment>
<dbReference type="Pfam" id="PF02515">
    <property type="entry name" value="CoA_transf_3"/>
    <property type="match status" value="2"/>
</dbReference>
<dbReference type="Pfam" id="PF07690">
    <property type="entry name" value="MFS_1"/>
    <property type="match status" value="1"/>
</dbReference>
<reference evidence="8 9" key="1">
    <citation type="submission" date="2016-02" db="EMBL/GenBank/DDBJ databases">
        <title>Genome analysis of coral dinoflagellate symbionts highlights evolutionary adaptations to a symbiotic lifestyle.</title>
        <authorList>
            <person name="Aranda M."/>
            <person name="Li Y."/>
            <person name="Liew Y.J."/>
            <person name="Baumgarten S."/>
            <person name="Simakov O."/>
            <person name="Wilson M."/>
            <person name="Piel J."/>
            <person name="Ashoor H."/>
            <person name="Bougouffa S."/>
            <person name="Bajic V.B."/>
            <person name="Ryu T."/>
            <person name="Ravasi T."/>
            <person name="Bayer T."/>
            <person name="Micklem G."/>
            <person name="Kim H."/>
            <person name="Bhak J."/>
            <person name="Lajeunesse T.C."/>
            <person name="Voolstra C.R."/>
        </authorList>
    </citation>
    <scope>NUCLEOTIDE SEQUENCE [LARGE SCALE GENOMIC DNA]</scope>
    <source>
        <strain evidence="8 9">CCMP2467</strain>
    </source>
</reference>
<comment type="subcellular location">
    <subcellularLocation>
        <location evidence="1">Membrane</location>
        <topology evidence="1">Multi-pass membrane protein</topology>
    </subcellularLocation>
</comment>
<dbReference type="SMART" id="SM00474">
    <property type="entry name" value="35EXOc"/>
    <property type="match status" value="1"/>
</dbReference>
<organism evidence="8 9">
    <name type="scientific">Symbiodinium microadriaticum</name>
    <name type="common">Dinoflagellate</name>
    <name type="synonym">Zooxanthella microadriatica</name>
    <dbReference type="NCBI Taxonomy" id="2951"/>
    <lineage>
        <taxon>Eukaryota</taxon>
        <taxon>Sar</taxon>
        <taxon>Alveolata</taxon>
        <taxon>Dinophyceae</taxon>
        <taxon>Suessiales</taxon>
        <taxon>Symbiodiniaceae</taxon>
        <taxon>Symbiodinium</taxon>
    </lineage>
</organism>
<keyword evidence="6" id="KW-1133">Transmembrane helix</keyword>
<dbReference type="GO" id="GO:0008408">
    <property type="term" value="F:3'-5' exonuclease activity"/>
    <property type="evidence" value="ECO:0007669"/>
    <property type="project" value="InterPro"/>
</dbReference>
<evidence type="ECO:0000256" key="5">
    <source>
        <dbReference type="SAM" id="MobiDB-lite"/>
    </source>
</evidence>
<keyword evidence="3" id="KW-0808">Transferase</keyword>